<dbReference type="CDD" id="cd12164">
    <property type="entry name" value="GDH_like_2"/>
    <property type="match status" value="1"/>
</dbReference>
<accession>A0A6A7Y2W7</accession>
<dbReference type="SUPFAM" id="SSF51735">
    <property type="entry name" value="NAD(P)-binding Rossmann-fold domains"/>
    <property type="match status" value="1"/>
</dbReference>
<dbReference type="InterPro" id="IPR006140">
    <property type="entry name" value="D-isomer_DH_NAD-bd"/>
</dbReference>
<evidence type="ECO:0000256" key="2">
    <source>
        <dbReference type="ARBA" id="ARBA00023027"/>
    </source>
</evidence>
<dbReference type="PANTHER" id="PTHR43333">
    <property type="entry name" value="2-HACID_DH_C DOMAIN-CONTAINING PROTEIN"/>
    <property type="match status" value="1"/>
</dbReference>
<dbReference type="RefSeq" id="WP_153480815.1">
    <property type="nucleotide sequence ID" value="NZ_VWNA01000001.1"/>
</dbReference>
<reference evidence="4 5" key="1">
    <citation type="submission" date="2019-09" db="EMBL/GenBank/DDBJ databases">
        <title>Segnochrobactrum spirostomi gen. nov., sp. nov., isolated from the ciliate Spirostomum cf. yagiui and description of a novel family, Segnochrobactraceae fam. nov. within the order Rhizobiales of the class Alphaproteobacteria.</title>
        <authorList>
            <person name="Akter S."/>
            <person name="Shazib S.U.A."/>
            <person name="Shin M.K."/>
        </authorList>
    </citation>
    <scope>NUCLEOTIDE SEQUENCE [LARGE SCALE GENOMIC DNA]</scope>
    <source>
        <strain evidence="4 5">Sp-1</strain>
    </source>
</reference>
<dbReference type="GO" id="GO:0051287">
    <property type="term" value="F:NAD binding"/>
    <property type="evidence" value="ECO:0007669"/>
    <property type="project" value="InterPro"/>
</dbReference>
<dbReference type="SUPFAM" id="SSF52283">
    <property type="entry name" value="Formate/glycerate dehydrogenase catalytic domain-like"/>
    <property type="match status" value="1"/>
</dbReference>
<evidence type="ECO:0000259" key="3">
    <source>
        <dbReference type="Pfam" id="PF02826"/>
    </source>
</evidence>
<name>A0A6A7Y2W7_9HYPH</name>
<protein>
    <submittedName>
        <fullName evidence="4">Glyoxylate/hydroxypyruvate reductase A</fullName>
    </submittedName>
</protein>
<sequence>MTILLAITGWDLAPWEAEARAALTNRTIAVHGRDAYDPAAIEYALLWKQPHGALAGLPNLKAALCLGAGVDHVLADPLLPAVPIARTVDPDLTMRMTEWVVLQVLSHHRRQRLYLDQQARRVWASPPQEAASAVRVGLLGLGELGRDAAEVLARLGFRVAGWARTARTVAGVEVFHGVEGLAPFLARTDILVTLLPLTAETRGILNYRLFSGLARDGVLGPPILVNAGRGGLQIEADILAALDDGTLGAATLDVFETEPLPAASPLWGHPKVTITPHVAADSGPREIMALVVRQIARLERGLPPEHLVDPKRGY</sequence>
<dbReference type="AlphaFoldDB" id="A0A6A7Y2W7"/>
<keyword evidence="2" id="KW-0520">NAD</keyword>
<keyword evidence="1" id="KW-0560">Oxidoreductase</keyword>
<dbReference type="Pfam" id="PF02826">
    <property type="entry name" value="2-Hacid_dh_C"/>
    <property type="match status" value="1"/>
</dbReference>
<dbReference type="InterPro" id="IPR036291">
    <property type="entry name" value="NAD(P)-bd_dom_sf"/>
</dbReference>
<evidence type="ECO:0000313" key="5">
    <source>
        <dbReference type="Proteomes" id="UP000332515"/>
    </source>
</evidence>
<gene>
    <name evidence="4" type="ORF">F0357_10420</name>
</gene>
<dbReference type="Proteomes" id="UP000332515">
    <property type="component" value="Unassembled WGS sequence"/>
</dbReference>
<dbReference type="PANTHER" id="PTHR43333:SF1">
    <property type="entry name" value="D-ISOMER SPECIFIC 2-HYDROXYACID DEHYDROGENASE NAD-BINDING DOMAIN-CONTAINING PROTEIN"/>
    <property type="match status" value="1"/>
</dbReference>
<keyword evidence="5" id="KW-1185">Reference proteome</keyword>
<proteinExistence type="predicted"/>
<keyword evidence="4" id="KW-0670">Pyruvate</keyword>
<evidence type="ECO:0000256" key="1">
    <source>
        <dbReference type="ARBA" id="ARBA00023002"/>
    </source>
</evidence>
<dbReference type="EMBL" id="VWNA01000001">
    <property type="protein sequence ID" value="MQT13055.1"/>
    <property type="molecule type" value="Genomic_DNA"/>
</dbReference>
<dbReference type="Gene3D" id="3.40.50.720">
    <property type="entry name" value="NAD(P)-binding Rossmann-like Domain"/>
    <property type="match status" value="2"/>
</dbReference>
<organism evidence="4 5">
    <name type="scientific">Segnochrobactrum spirostomi</name>
    <dbReference type="NCBI Taxonomy" id="2608987"/>
    <lineage>
        <taxon>Bacteria</taxon>
        <taxon>Pseudomonadati</taxon>
        <taxon>Pseudomonadota</taxon>
        <taxon>Alphaproteobacteria</taxon>
        <taxon>Hyphomicrobiales</taxon>
        <taxon>Segnochrobactraceae</taxon>
        <taxon>Segnochrobactrum</taxon>
    </lineage>
</organism>
<feature type="domain" description="D-isomer specific 2-hydroxyacid dehydrogenase NAD-binding" evidence="3">
    <location>
        <begin position="103"/>
        <end position="279"/>
    </location>
</feature>
<comment type="caution">
    <text evidence="4">The sequence shown here is derived from an EMBL/GenBank/DDBJ whole genome shotgun (WGS) entry which is preliminary data.</text>
</comment>
<evidence type="ECO:0000313" key="4">
    <source>
        <dbReference type="EMBL" id="MQT13055.1"/>
    </source>
</evidence>
<dbReference type="GO" id="GO:0016491">
    <property type="term" value="F:oxidoreductase activity"/>
    <property type="evidence" value="ECO:0007669"/>
    <property type="project" value="UniProtKB-KW"/>
</dbReference>